<evidence type="ECO:0000313" key="4">
    <source>
        <dbReference type="Proteomes" id="UP000488956"/>
    </source>
</evidence>
<organism evidence="1 4">
    <name type="scientific">Phytophthora fragariae</name>
    <dbReference type="NCBI Taxonomy" id="53985"/>
    <lineage>
        <taxon>Eukaryota</taxon>
        <taxon>Sar</taxon>
        <taxon>Stramenopiles</taxon>
        <taxon>Oomycota</taxon>
        <taxon>Peronosporomycetes</taxon>
        <taxon>Peronosporales</taxon>
        <taxon>Peronosporaceae</taxon>
        <taxon>Phytophthora</taxon>
    </lineage>
</organism>
<dbReference type="EMBL" id="QXFY01000595">
    <property type="protein sequence ID" value="KAE9340120.1"/>
    <property type="molecule type" value="Genomic_DNA"/>
</dbReference>
<comment type="caution">
    <text evidence="1">The sequence shown here is derived from an EMBL/GenBank/DDBJ whole genome shotgun (WGS) entry which is preliminary data.</text>
</comment>
<name>A0A6G0JTA7_9STRA</name>
<sequence>MWRCADVLAAVAAAQANCFTKCGVRVTVCGLRGLSAKIMGCAVRPENRTSW</sequence>
<dbReference type="Proteomes" id="UP000486351">
    <property type="component" value="Unassembled WGS sequence"/>
</dbReference>
<accession>A0A6G0JTA7</accession>
<reference evidence="3 4" key="1">
    <citation type="submission" date="2018-09" db="EMBL/GenBank/DDBJ databases">
        <title>Genomic investigation of the strawberry pathogen Phytophthora fragariae indicates pathogenicity is determined by transcriptional variation in three key races.</title>
        <authorList>
            <person name="Adams T.M."/>
            <person name="Armitage A.D."/>
            <person name="Sobczyk M.K."/>
            <person name="Bates H.J."/>
            <person name="Dunwell J.M."/>
            <person name="Nellist C.F."/>
            <person name="Harrison R.J."/>
        </authorList>
    </citation>
    <scope>NUCLEOTIDE SEQUENCE [LARGE SCALE GENOMIC DNA]</scope>
    <source>
        <strain evidence="2 3">NOV-77</strain>
        <strain evidence="1 4">ONT-3</strain>
    </source>
</reference>
<gene>
    <name evidence="2" type="ORF">PF008_g11242</name>
    <name evidence="1" type="ORF">PF010_g27816</name>
</gene>
<dbReference type="Proteomes" id="UP000488956">
    <property type="component" value="Unassembled WGS sequence"/>
</dbReference>
<dbReference type="EMBL" id="QXFX01003888">
    <property type="protein sequence ID" value="KAE9066552.1"/>
    <property type="molecule type" value="Genomic_DNA"/>
</dbReference>
<evidence type="ECO:0000313" key="1">
    <source>
        <dbReference type="EMBL" id="KAE9066552.1"/>
    </source>
</evidence>
<protein>
    <submittedName>
        <fullName evidence="1">Uncharacterized protein</fullName>
    </submittedName>
</protein>
<proteinExistence type="predicted"/>
<evidence type="ECO:0000313" key="3">
    <source>
        <dbReference type="Proteomes" id="UP000486351"/>
    </source>
</evidence>
<evidence type="ECO:0000313" key="2">
    <source>
        <dbReference type="EMBL" id="KAE9340120.1"/>
    </source>
</evidence>
<dbReference type="AlphaFoldDB" id="A0A6G0JTA7"/>